<evidence type="ECO:0000313" key="1">
    <source>
        <dbReference type="EMBL" id="CAG8840237.1"/>
    </source>
</evidence>
<comment type="caution">
    <text evidence="1">The sequence shown here is derived from an EMBL/GenBank/DDBJ whole genome shotgun (WGS) entry which is preliminary data.</text>
</comment>
<accession>A0ABN7WTE9</accession>
<proteinExistence type="predicted"/>
<feature type="non-terminal residue" evidence="1">
    <location>
        <position position="140"/>
    </location>
</feature>
<organism evidence="1 2">
    <name type="scientific">Gigaspora margarita</name>
    <dbReference type="NCBI Taxonomy" id="4874"/>
    <lineage>
        <taxon>Eukaryota</taxon>
        <taxon>Fungi</taxon>
        <taxon>Fungi incertae sedis</taxon>
        <taxon>Mucoromycota</taxon>
        <taxon>Glomeromycotina</taxon>
        <taxon>Glomeromycetes</taxon>
        <taxon>Diversisporales</taxon>
        <taxon>Gigasporaceae</taxon>
        <taxon>Gigaspora</taxon>
    </lineage>
</organism>
<name>A0ABN7WTE9_GIGMA</name>
<protein>
    <submittedName>
        <fullName evidence="1">7193_t:CDS:1</fullName>
    </submittedName>
</protein>
<evidence type="ECO:0000313" key="2">
    <source>
        <dbReference type="Proteomes" id="UP000789901"/>
    </source>
</evidence>
<dbReference type="Proteomes" id="UP000789901">
    <property type="component" value="Unassembled WGS sequence"/>
</dbReference>
<feature type="non-terminal residue" evidence="1">
    <location>
        <position position="1"/>
    </location>
</feature>
<dbReference type="EMBL" id="CAJVQB010062416">
    <property type="protein sequence ID" value="CAG8840237.1"/>
    <property type="molecule type" value="Genomic_DNA"/>
</dbReference>
<keyword evidence="2" id="KW-1185">Reference proteome</keyword>
<gene>
    <name evidence="1" type="ORF">GMARGA_LOCUS34818</name>
</gene>
<reference evidence="1 2" key="1">
    <citation type="submission" date="2021-06" db="EMBL/GenBank/DDBJ databases">
        <authorList>
            <person name="Kallberg Y."/>
            <person name="Tangrot J."/>
            <person name="Rosling A."/>
        </authorList>
    </citation>
    <scope>NUCLEOTIDE SEQUENCE [LARGE SCALE GENOMIC DNA]</scope>
    <source>
        <strain evidence="1 2">120-4 pot B 10/14</strain>
    </source>
</reference>
<sequence>GSATSNFISDLTLMHPSSSISFNISKTLDNHRAYGVMNSLCKKAMVVGLDTGSAAIETLNNQHLVVNTNSNEIQNNESSESSDLDDNQENVTLFDISTIQDPAVKKRKGAPRVKHIKNSLETKNIQSSNKKKKATCLCSR</sequence>